<reference evidence="11" key="1">
    <citation type="submission" date="2017-07" db="EMBL/GenBank/DDBJ databases">
        <title>Taro Niue Genome Assembly and Annotation.</title>
        <authorList>
            <person name="Atibalentja N."/>
            <person name="Keating K."/>
            <person name="Fields C.J."/>
        </authorList>
    </citation>
    <scope>NUCLEOTIDE SEQUENCE</scope>
    <source>
        <strain evidence="11">Niue_2</strain>
        <tissue evidence="11">Leaf</tissue>
    </source>
</reference>
<dbReference type="GO" id="GO:0008270">
    <property type="term" value="F:zinc ion binding"/>
    <property type="evidence" value="ECO:0007669"/>
    <property type="project" value="UniProtKB-KW"/>
</dbReference>
<dbReference type="SUPFAM" id="SSF57850">
    <property type="entry name" value="RING/U-box"/>
    <property type="match status" value="1"/>
</dbReference>
<protein>
    <recommendedName>
        <fullName evidence="2">RING-type E3 ubiquitin transferase</fullName>
        <ecNumber evidence="2">2.3.2.27</ecNumber>
    </recommendedName>
</protein>
<evidence type="ECO:0000256" key="5">
    <source>
        <dbReference type="ARBA" id="ARBA00022771"/>
    </source>
</evidence>
<dbReference type="GO" id="GO:0005737">
    <property type="term" value="C:cytoplasm"/>
    <property type="evidence" value="ECO:0007669"/>
    <property type="project" value="TreeGrafter"/>
</dbReference>
<dbReference type="PANTHER" id="PTHR15710:SF217">
    <property type="entry name" value="E3 UBIQUITIN-PROTEIN LIGASE RDUF2"/>
    <property type="match status" value="1"/>
</dbReference>
<dbReference type="EMBL" id="NMUH01000831">
    <property type="protein sequence ID" value="MQL85484.1"/>
    <property type="molecule type" value="Genomic_DNA"/>
</dbReference>
<evidence type="ECO:0000256" key="3">
    <source>
        <dbReference type="ARBA" id="ARBA00022679"/>
    </source>
</evidence>
<feature type="region of interest" description="Disordered" evidence="9">
    <location>
        <begin position="330"/>
        <end position="379"/>
    </location>
</feature>
<comment type="caution">
    <text evidence="11">The sequence shown here is derived from an EMBL/GenBank/DDBJ whole genome shotgun (WGS) entry which is preliminary data.</text>
</comment>
<dbReference type="Pfam" id="PF14369">
    <property type="entry name" value="Zn_ribbon_19"/>
    <property type="match status" value="1"/>
</dbReference>
<dbReference type="OrthoDB" id="8062037at2759"/>
<feature type="region of interest" description="Disordered" evidence="9">
    <location>
        <begin position="62"/>
        <end position="107"/>
    </location>
</feature>
<evidence type="ECO:0000313" key="11">
    <source>
        <dbReference type="EMBL" id="MQL85484.1"/>
    </source>
</evidence>
<evidence type="ECO:0000256" key="4">
    <source>
        <dbReference type="ARBA" id="ARBA00022723"/>
    </source>
</evidence>
<dbReference type="InterPro" id="IPR001841">
    <property type="entry name" value="Znf_RING"/>
</dbReference>
<dbReference type="EC" id="2.3.2.27" evidence="2"/>
<dbReference type="PROSITE" id="PS50089">
    <property type="entry name" value="ZF_RING_2"/>
    <property type="match status" value="1"/>
</dbReference>
<dbReference type="GO" id="GO:0061630">
    <property type="term" value="F:ubiquitin protein ligase activity"/>
    <property type="evidence" value="ECO:0007669"/>
    <property type="project" value="UniProtKB-EC"/>
</dbReference>
<evidence type="ECO:0000256" key="2">
    <source>
        <dbReference type="ARBA" id="ARBA00012483"/>
    </source>
</evidence>
<dbReference type="CDD" id="cd16667">
    <property type="entry name" value="RING-H2_RNF126-like"/>
    <property type="match status" value="1"/>
</dbReference>
<proteinExistence type="predicted"/>
<dbReference type="Proteomes" id="UP000652761">
    <property type="component" value="Unassembled WGS sequence"/>
</dbReference>
<keyword evidence="5 8" id="KW-0863">Zinc-finger</keyword>
<evidence type="ECO:0000256" key="1">
    <source>
        <dbReference type="ARBA" id="ARBA00000900"/>
    </source>
</evidence>
<evidence type="ECO:0000313" key="12">
    <source>
        <dbReference type="Proteomes" id="UP000652761"/>
    </source>
</evidence>
<feature type="compositionally biased region" description="Gly residues" evidence="9">
    <location>
        <begin position="351"/>
        <end position="361"/>
    </location>
</feature>
<sequence length="379" mass="40073">MSSAASSSDGLGGTPGAATPTPGPASTTATFWCHECDMSVALHLSSPPLACPHCGGGFLEEMEAPHPRRPRSRSLSPPRGAGALDRDDHLAGPSLGGGLHGGGPASPSAAEDYYEVFDRLISHIVSSSPDPIDPGGAADVGVPRPASRSSVAAIPTVQITEAFLAADPALLCAVCKDEFVVQTEARQLPCSHIYHPDCILPWLSHHNSCPVCRFRFPTEDPDRRRRPARVDQPRVVFGNLVDDEVDEEVDRDVREIHTMLRAVFPGRTGLAMEETDAFAEANGDFLGIGRILRRVARRQRLSSSRSSPRPVVQDAAPTTATQLAQVEIASEGPANSGETVSSLWPLDEGTSVGGNASGSGGRVDDEGDMVMSEVRSLYS</sequence>
<evidence type="ECO:0000256" key="8">
    <source>
        <dbReference type="PROSITE-ProRule" id="PRU00175"/>
    </source>
</evidence>
<dbReference type="SMART" id="SM00184">
    <property type="entry name" value="RING"/>
    <property type="match status" value="1"/>
</dbReference>
<keyword evidence="3" id="KW-0808">Transferase</keyword>
<dbReference type="Pfam" id="PF13639">
    <property type="entry name" value="zf-RING_2"/>
    <property type="match status" value="1"/>
</dbReference>
<feature type="compositionally biased region" description="Gly residues" evidence="9">
    <location>
        <begin position="94"/>
        <end position="104"/>
    </location>
</feature>
<dbReference type="FunFam" id="3.30.40.10:FF:000022">
    <property type="entry name" value="E3 ubiquitin-protein ligase RING1-like"/>
    <property type="match status" value="1"/>
</dbReference>
<dbReference type="InterPro" id="IPR039525">
    <property type="entry name" value="RNF126-like_zinc-ribbon"/>
</dbReference>
<evidence type="ECO:0000256" key="6">
    <source>
        <dbReference type="ARBA" id="ARBA00022786"/>
    </source>
</evidence>
<dbReference type="InterPro" id="IPR013083">
    <property type="entry name" value="Znf_RING/FYVE/PHD"/>
</dbReference>
<organism evidence="11 12">
    <name type="scientific">Colocasia esculenta</name>
    <name type="common">Wild taro</name>
    <name type="synonym">Arum esculentum</name>
    <dbReference type="NCBI Taxonomy" id="4460"/>
    <lineage>
        <taxon>Eukaryota</taxon>
        <taxon>Viridiplantae</taxon>
        <taxon>Streptophyta</taxon>
        <taxon>Embryophyta</taxon>
        <taxon>Tracheophyta</taxon>
        <taxon>Spermatophyta</taxon>
        <taxon>Magnoliopsida</taxon>
        <taxon>Liliopsida</taxon>
        <taxon>Araceae</taxon>
        <taxon>Aroideae</taxon>
        <taxon>Colocasieae</taxon>
        <taxon>Colocasia</taxon>
    </lineage>
</organism>
<name>A0A843UUZ4_COLES</name>
<dbReference type="AlphaFoldDB" id="A0A843UUZ4"/>
<evidence type="ECO:0000256" key="9">
    <source>
        <dbReference type="SAM" id="MobiDB-lite"/>
    </source>
</evidence>
<evidence type="ECO:0000259" key="10">
    <source>
        <dbReference type="PROSITE" id="PS50089"/>
    </source>
</evidence>
<keyword evidence="12" id="KW-1185">Reference proteome</keyword>
<keyword evidence="7" id="KW-0862">Zinc</keyword>
<keyword evidence="4" id="KW-0479">Metal-binding</keyword>
<feature type="compositionally biased region" description="Low complexity" evidence="9">
    <location>
        <begin position="16"/>
        <end position="25"/>
    </location>
</feature>
<dbReference type="Gene3D" id="3.30.40.10">
    <property type="entry name" value="Zinc/RING finger domain, C3HC4 (zinc finger)"/>
    <property type="match status" value="1"/>
</dbReference>
<feature type="domain" description="RING-type" evidence="10">
    <location>
        <begin position="172"/>
        <end position="213"/>
    </location>
</feature>
<gene>
    <name evidence="11" type="ORF">Taro_018019</name>
</gene>
<accession>A0A843UUZ4</accession>
<keyword evidence="6" id="KW-0833">Ubl conjugation pathway</keyword>
<dbReference type="PANTHER" id="PTHR15710">
    <property type="entry name" value="E3 UBIQUITIN-PROTEIN LIGASE PRAJA"/>
    <property type="match status" value="1"/>
</dbReference>
<dbReference type="GO" id="GO:0016567">
    <property type="term" value="P:protein ubiquitination"/>
    <property type="evidence" value="ECO:0007669"/>
    <property type="project" value="TreeGrafter"/>
</dbReference>
<feature type="region of interest" description="Disordered" evidence="9">
    <location>
        <begin position="299"/>
        <end position="318"/>
    </location>
</feature>
<evidence type="ECO:0000256" key="7">
    <source>
        <dbReference type="ARBA" id="ARBA00022833"/>
    </source>
</evidence>
<comment type="catalytic activity">
    <reaction evidence="1">
        <text>S-ubiquitinyl-[E2 ubiquitin-conjugating enzyme]-L-cysteine + [acceptor protein]-L-lysine = [E2 ubiquitin-conjugating enzyme]-L-cysteine + N(6)-ubiquitinyl-[acceptor protein]-L-lysine.</text>
        <dbReference type="EC" id="2.3.2.27"/>
    </reaction>
</comment>
<feature type="compositionally biased region" description="Low complexity" evidence="9">
    <location>
        <begin position="301"/>
        <end position="313"/>
    </location>
</feature>
<feature type="region of interest" description="Disordered" evidence="9">
    <location>
        <begin position="1"/>
        <end position="25"/>
    </location>
</feature>